<protein>
    <submittedName>
        <fullName evidence="1">Uncharacterized protein</fullName>
    </submittedName>
</protein>
<dbReference type="Proteomes" id="UP000031408">
    <property type="component" value="Unassembled WGS sequence"/>
</dbReference>
<name>A0A0C1ILL4_9BACT</name>
<sequence length="112" mass="12975">MTSNNSSRISSTHLCQNTVKTRVADIEARFYLAFMIQPLPPILQFVCDAQVFNLSKLDYYCAFPRGAISRAIKGRKPLTDRQLQKLAFVFRLTKIGPQWVIEKQLQELQKRE</sequence>
<evidence type="ECO:0000313" key="2">
    <source>
        <dbReference type="Proteomes" id="UP000031408"/>
    </source>
</evidence>
<keyword evidence="2" id="KW-1185">Reference proteome</keyword>
<reference evidence="1 2" key="1">
    <citation type="submission" date="2014-11" db="EMBL/GenBank/DDBJ databases">
        <title>Genome sequence of Flavihumibacter solisilvae 3-3.</title>
        <authorList>
            <person name="Zhou G."/>
            <person name="Li M."/>
            <person name="Wang G."/>
        </authorList>
    </citation>
    <scope>NUCLEOTIDE SEQUENCE [LARGE SCALE GENOMIC DNA]</scope>
    <source>
        <strain evidence="1 2">3-3</strain>
    </source>
</reference>
<dbReference type="AlphaFoldDB" id="A0A0C1ILL4"/>
<dbReference type="EMBL" id="JSVC01000040">
    <property type="protein sequence ID" value="KIC91314.1"/>
    <property type="molecule type" value="Genomic_DNA"/>
</dbReference>
<organism evidence="1 2">
    <name type="scientific">Flavihumibacter solisilvae</name>
    <dbReference type="NCBI Taxonomy" id="1349421"/>
    <lineage>
        <taxon>Bacteria</taxon>
        <taxon>Pseudomonadati</taxon>
        <taxon>Bacteroidota</taxon>
        <taxon>Chitinophagia</taxon>
        <taxon>Chitinophagales</taxon>
        <taxon>Chitinophagaceae</taxon>
        <taxon>Flavihumibacter</taxon>
    </lineage>
</organism>
<proteinExistence type="predicted"/>
<dbReference type="STRING" id="1349421.OI18_22355"/>
<accession>A0A0C1ILL4</accession>
<gene>
    <name evidence="1" type="ORF">OI18_22355</name>
</gene>
<comment type="caution">
    <text evidence="1">The sequence shown here is derived from an EMBL/GenBank/DDBJ whole genome shotgun (WGS) entry which is preliminary data.</text>
</comment>
<evidence type="ECO:0000313" key="1">
    <source>
        <dbReference type="EMBL" id="KIC91314.1"/>
    </source>
</evidence>